<dbReference type="InterPro" id="IPR014729">
    <property type="entry name" value="Rossmann-like_a/b/a_fold"/>
</dbReference>
<dbReference type="InterPro" id="IPR003848">
    <property type="entry name" value="DUF218"/>
</dbReference>
<name>A0A6N2SPI3_9FIRM</name>
<feature type="transmembrane region" description="Helical" evidence="1">
    <location>
        <begin position="65"/>
        <end position="89"/>
    </location>
</feature>
<dbReference type="Pfam" id="PF02698">
    <property type="entry name" value="DUF218"/>
    <property type="match status" value="1"/>
</dbReference>
<evidence type="ECO:0000256" key="1">
    <source>
        <dbReference type="SAM" id="Phobius"/>
    </source>
</evidence>
<evidence type="ECO:0000259" key="2">
    <source>
        <dbReference type="Pfam" id="PF02698"/>
    </source>
</evidence>
<organism evidence="3">
    <name type="scientific">uncultured Anaerotruncus sp</name>
    <dbReference type="NCBI Taxonomy" id="905011"/>
    <lineage>
        <taxon>Bacteria</taxon>
        <taxon>Bacillati</taxon>
        <taxon>Bacillota</taxon>
        <taxon>Clostridia</taxon>
        <taxon>Eubacteriales</taxon>
        <taxon>Oscillospiraceae</taxon>
        <taxon>Anaerotruncus</taxon>
        <taxon>environmental samples</taxon>
    </lineage>
</organism>
<evidence type="ECO:0000313" key="3">
    <source>
        <dbReference type="EMBL" id="VYS94892.1"/>
    </source>
</evidence>
<dbReference type="EMBL" id="CACRSL010000003">
    <property type="protein sequence ID" value="VYS94892.1"/>
    <property type="molecule type" value="Genomic_DNA"/>
</dbReference>
<keyword evidence="1" id="KW-1133">Transmembrane helix</keyword>
<proteinExistence type="predicted"/>
<feature type="transmembrane region" description="Helical" evidence="1">
    <location>
        <begin position="7"/>
        <end position="28"/>
    </location>
</feature>
<feature type="domain" description="DUF218" evidence="2">
    <location>
        <begin position="98"/>
        <end position="236"/>
    </location>
</feature>
<keyword evidence="1" id="KW-0472">Membrane</keyword>
<gene>
    <name evidence="3" type="ORF">AULFYP135_01034</name>
</gene>
<dbReference type="AlphaFoldDB" id="A0A6N2SPI3"/>
<dbReference type="CDD" id="cd06259">
    <property type="entry name" value="YdcF-like"/>
    <property type="match status" value="1"/>
</dbReference>
<dbReference type="PANTHER" id="PTHR30336:SF4">
    <property type="entry name" value="ENVELOPE BIOGENESIS FACTOR ELYC"/>
    <property type="match status" value="1"/>
</dbReference>
<dbReference type="GO" id="GO:0043164">
    <property type="term" value="P:Gram-negative-bacterium-type cell wall biogenesis"/>
    <property type="evidence" value="ECO:0007669"/>
    <property type="project" value="TreeGrafter"/>
</dbReference>
<dbReference type="InterPro" id="IPR051599">
    <property type="entry name" value="Cell_Envelope_Assoc"/>
</dbReference>
<dbReference type="GO" id="GO:0005886">
    <property type="term" value="C:plasma membrane"/>
    <property type="evidence" value="ECO:0007669"/>
    <property type="project" value="TreeGrafter"/>
</dbReference>
<sequence>MGIIPALSLLAGGFCLLFGLIPLLFYGIFHVGVAALLILGGLLVLLPLLWKRLAKSRPLLLMRRALFWAAGASIAASAAFSIPMAYAAYGNPPGDNATVVVLGCKVEGDSPSLMLRRRLDAALPYLQSYPEAQCVVAGGQGENEDYTEAYVMRKYLVEQGIDPSRIHMENRSTDTRENLLYTWDLLGGEDRPIAIATDGFHQMRGRYYGKSAGFTQISALPSPTPWGLLPSYWVREFFGLLVAWLFY</sequence>
<reference evidence="3" key="1">
    <citation type="submission" date="2019-11" db="EMBL/GenBank/DDBJ databases">
        <authorList>
            <person name="Feng L."/>
        </authorList>
    </citation>
    <scope>NUCLEOTIDE SEQUENCE</scope>
    <source>
        <strain evidence="3">AundefinedLFYP135</strain>
    </source>
</reference>
<accession>A0A6N2SPI3</accession>
<protein>
    <recommendedName>
        <fullName evidence="2">DUF218 domain-containing protein</fullName>
    </recommendedName>
</protein>
<feature type="transmembrane region" description="Helical" evidence="1">
    <location>
        <begin position="34"/>
        <end position="53"/>
    </location>
</feature>
<dbReference type="GO" id="GO:0000270">
    <property type="term" value="P:peptidoglycan metabolic process"/>
    <property type="evidence" value="ECO:0007669"/>
    <property type="project" value="TreeGrafter"/>
</dbReference>
<dbReference type="PANTHER" id="PTHR30336">
    <property type="entry name" value="INNER MEMBRANE PROTEIN, PROBABLE PERMEASE"/>
    <property type="match status" value="1"/>
</dbReference>
<keyword evidence="1" id="KW-0812">Transmembrane</keyword>
<dbReference type="Gene3D" id="3.40.50.620">
    <property type="entry name" value="HUPs"/>
    <property type="match status" value="1"/>
</dbReference>